<dbReference type="GO" id="GO:0009279">
    <property type="term" value="C:cell outer membrane"/>
    <property type="evidence" value="ECO:0007669"/>
    <property type="project" value="UniProtKB-SubCell"/>
</dbReference>
<keyword evidence="2 8" id="KW-0813">Transport</keyword>
<evidence type="ECO:0000256" key="8">
    <source>
        <dbReference type="PROSITE-ProRule" id="PRU01360"/>
    </source>
</evidence>
<comment type="caution">
    <text evidence="12">The sequence shown here is derived from an EMBL/GenBank/DDBJ whole genome shotgun (WGS) entry which is preliminary data.</text>
</comment>
<dbReference type="OrthoDB" id="9800913at2"/>
<keyword evidence="3 8" id="KW-1134">Transmembrane beta strand</keyword>
<dbReference type="PANTHER" id="PTHR30069:SF49">
    <property type="entry name" value="OUTER MEMBRANE PROTEIN C"/>
    <property type="match status" value="1"/>
</dbReference>
<dbReference type="InterPro" id="IPR037066">
    <property type="entry name" value="Plug_dom_sf"/>
</dbReference>
<dbReference type="CDD" id="cd01347">
    <property type="entry name" value="ligand_gated_channel"/>
    <property type="match status" value="1"/>
</dbReference>
<keyword evidence="4 8" id="KW-0812">Transmembrane</keyword>
<dbReference type="STRING" id="1969733.B5V00_07690"/>
<dbReference type="InterPro" id="IPR036942">
    <property type="entry name" value="Beta-barrel_TonB_sf"/>
</dbReference>
<dbReference type="InterPro" id="IPR000531">
    <property type="entry name" value="Beta-barrel_TonB"/>
</dbReference>
<dbReference type="GO" id="GO:0044718">
    <property type="term" value="P:siderophore transmembrane transport"/>
    <property type="evidence" value="ECO:0007669"/>
    <property type="project" value="TreeGrafter"/>
</dbReference>
<evidence type="ECO:0000256" key="1">
    <source>
        <dbReference type="ARBA" id="ARBA00004571"/>
    </source>
</evidence>
<dbReference type="Pfam" id="PF07715">
    <property type="entry name" value="Plug"/>
    <property type="match status" value="1"/>
</dbReference>
<dbReference type="Proteomes" id="UP000193136">
    <property type="component" value="Unassembled WGS sequence"/>
</dbReference>
<organism evidence="12 13">
    <name type="scientific">Geothermobacter hydrogeniphilus</name>
    <dbReference type="NCBI Taxonomy" id="1969733"/>
    <lineage>
        <taxon>Bacteria</taxon>
        <taxon>Pseudomonadati</taxon>
        <taxon>Thermodesulfobacteriota</taxon>
        <taxon>Desulfuromonadia</taxon>
        <taxon>Desulfuromonadales</taxon>
        <taxon>Geothermobacteraceae</taxon>
        <taxon>Geothermobacter</taxon>
    </lineage>
</organism>
<dbReference type="InterPro" id="IPR039426">
    <property type="entry name" value="TonB-dep_rcpt-like"/>
</dbReference>
<protein>
    <submittedName>
        <fullName evidence="12">Ligand-gated channel</fullName>
    </submittedName>
</protein>
<evidence type="ECO:0000256" key="6">
    <source>
        <dbReference type="ARBA" id="ARBA00023136"/>
    </source>
</evidence>
<dbReference type="InterPro" id="IPR012910">
    <property type="entry name" value="Plug_dom"/>
</dbReference>
<dbReference type="Gene3D" id="2.170.130.10">
    <property type="entry name" value="TonB-dependent receptor, plug domain"/>
    <property type="match status" value="1"/>
</dbReference>
<feature type="domain" description="TonB-dependent receptor plug" evidence="11">
    <location>
        <begin position="36"/>
        <end position="134"/>
    </location>
</feature>
<dbReference type="GO" id="GO:0015344">
    <property type="term" value="F:siderophore uptake transmembrane transporter activity"/>
    <property type="evidence" value="ECO:0007669"/>
    <property type="project" value="TreeGrafter"/>
</dbReference>
<proteinExistence type="inferred from homology"/>
<evidence type="ECO:0000313" key="12">
    <source>
        <dbReference type="EMBL" id="ORJ60539.1"/>
    </source>
</evidence>
<evidence type="ECO:0000256" key="5">
    <source>
        <dbReference type="ARBA" id="ARBA00023077"/>
    </source>
</evidence>
<evidence type="ECO:0000313" key="13">
    <source>
        <dbReference type="Proteomes" id="UP000193136"/>
    </source>
</evidence>
<dbReference type="PROSITE" id="PS52016">
    <property type="entry name" value="TONB_DEPENDENT_REC_3"/>
    <property type="match status" value="1"/>
</dbReference>
<evidence type="ECO:0000259" key="10">
    <source>
        <dbReference type="Pfam" id="PF00593"/>
    </source>
</evidence>
<keyword evidence="6 8" id="KW-0472">Membrane</keyword>
<dbReference type="AlphaFoldDB" id="A0A1X0Y5Y9"/>
<sequence length="685" mass="75877">MSGLLLVTLFMVPVTGRAETTLLDEITVRGQRQSSQQESLTIREVRESPARDIGEALQAVPGLSSVRKGAIANDIVLRGLMRDNINVFLDGVRLQGGCPSRMDPPSFHFDFAEVESIEIIKGPYDLANPGSMGGMINAVPRAPGEGPGFRANLSYGSDNYLDSSLVGSYGGETLDGLLGYAYKTSDIPESGDGKRLTEIYPATSPNRYRPEAIDSKAYEINTLWTRGGYKLAKGRSEISYAYQDADHVLYPYLLMDADYDRTHRVNWTTRLHNLSANLTALNFQAWYNRVEHRMDDSLRESSRPSMMVTRPAMMLTDAETMTAGAKLNGDFRLGPGTLSGGIDIYRRNWDATNESAMWMSYDPQPMIPDVDIDNLGAFAEYSWPLTGSLTLKGGARLDYTEVKAKALSATRLAGLYQPYFAPGIAADTDFTEPGGNLQLTWQATDQLEIFTGAASVSRPPDQQELYIGLQRTTGQNWLGNPNLGASRNTQVDFGAKWSGETLFASVSLFYSRISDFIYITEQPDPDGTGPLIQARTYRNVDARFKGGELSGQASLPFDLFLQGSLSYVRAENDDSNRPLAEIPPLNGRLALRYDNGDWFVEATERFADRQNRVDPDLQEEETAGWAVTDVKAGADWNRWSLTGGVNNIFDRFYFSHLSYQRDPFSSGVKVPETGLFAYATLAFHY</sequence>
<keyword evidence="13" id="KW-1185">Reference proteome</keyword>
<evidence type="ECO:0000256" key="3">
    <source>
        <dbReference type="ARBA" id="ARBA00022452"/>
    </source>
</evidence>
<comment type="subcellular location">
    <subcellularLocation>
        <location evidence="1 8">Cell outer membrane</location>
        <topology evidence="1 8">Multi-pass membrane protein</topology>
    </subcellularLocation>
</comment>
<dbReference type="PANTHER" id="PTHR30069">
    <property type="entry name" value="TONB-DEPENDENT OUTER MEMBRANE RECEPTOR"/>
    <property type="match status" value="1"/>
</dbReference>
<dbReference type="SUPFAM" id="SSF56935">
    <property type="entry name" value="Porins"/>
    <property type="match status" value="1"/>
</dbReference>
<keyword evidence="5 9" id="KW-0798">TonB box</keyword>
<dbReference type="Pfam" id="PF00593">
    <property type="entry name" value="TonB_dep_Rec_b-barrel"/>
    <property type="match status" value="1"/>
</dbReference>
<dbReference type="Gene3D" id="2.40.170.20">
    <property type="entry name" value="TonB-dependent receptor, beta-barrel domain"/>
    <property type="match status" value="1"/>
</dbReference>
<feature type="domain" description="TonB-dependent receptor-like beta-barrel" evidence="10">
    <location>
        <begin position="242"/>
        <end position="648"/>
    </location>
</feature>
<name>A0A1X0Y5Y9_9BACT</name>
<accession>A0A1X0Y5Y9</accession>
<evidence type="ECO:0000259" key="11">
    <source>
        <dbReference type="Pfam" id="PF07715"/>
    </source>
</evidence>
<comment type="similarity">
    <text evidence="8 9">Belongs to the TonB-dependent receptor family.</text>
</comment>
<evidence type="ECO:0000256" key="4">
    <source>
        <dbReference type="ARBA" id="ARBA00022692"/>
    </source>
</evidence>
<evidence type="ECO:0000256" key="9">
    <source>
        <dbReference type="RuleBase" id="RU003357"/>
    </source>
</evidence>
<evidence type="ECO:0000256" key="7">
    <source>
        <dbReference type="ARBA" id="ARBA00023237"/>
    </source>
</evidence>
<keyword evidence="7 8" id="KW-0998">Cell outer membrane</keyword>
<reference evidence="12 13" key="1">
    <citation type="submission" date="2017-03" db="EMBL/GenBank/DDBJ databases">
        <title>Genome sequence of Geothermobacter sp. EPR-M, Deep-Sea Iron Reducer.</title>
        <authorList>
            <person name="Tully B."/>
            <person name="Savalia P."/>
            <person name="Abuyen K."/>
            <person name="Baughan C."/>
            <person name="Romero E."/>
            <person name="Ronkowski C."/>
            <person name="Torres B."/>
            <person name="Tremblay J."/>
            <person name="Trujillo A."/>
            <person name="Tyler M."/>
            <person name="Perez-Rodriguez I."/>
            <person name="Amend J."/>
        </authorList>
    </citation>
    <scope>NUCLEOTIDE SEQUENCE [LARGE SCALE GENOMIC DNA]</scope>
    <source>
        <strain evidence="12 13">EPR-M</strain>
    </source>
</reference>
<dbReference type="EMBL" id="NAAD01000008">
    <property type="protein sequence ID" value="ORJ60539.1"/>
    <property type="molecule type" value="Genomic_DNA"/>
</dbReference>
<evidence type="ECO:0000256" key="2">
    <source>
        <dbReference type="ARBA" id="ARBA00022448"/>
    </source>
</evidence>
<gene>
    <name evidence="12" type="ORF">B5V00_07690</name>
</gene>